<dbReference type="PROSITE" id="PS50110">
    <property type="entry name" value="RESPONSE_REGULATORY"/>
    <property type="match status" value="1"/>
</dbReference>
<dbReference type="EMBL" id="JACIDR010000004">
    <property type="protein sequence ID" value="MBB3973954.1"/>
    <property type="molecule type" value="Genomic_DNA"/>
</dbReference>
<dbReference type="GO" id="GO:0003677">
    <property type="term" value="F:DNA binding"/>
    <property type="evidence" value="ECO:0007669"/>
    <property type="project" value="UniProtKB-KW"/>
</dbReference>
<dbReference type="GO" id="GO:0006355">
    <property type="term" value="P:regulation of DNA-templated transcription"/>
    <property type="evidence" value="ECO:0007669"/>
    <property type="project" value="InterPro"/>
</dbReference>
<feature type="domain" description="Response regulatory" evidence="5">
    <location>
        <begin position="3"/>
        <end position="120"/>
    </location>
</feature>
<accession>A0A7W6GHN0</accession>
<dbReference type="InterPro" id="IPR058245">
    <property type="entry name" value="NreC/VraR/RcsB-like_REC"/>
</dbReference>
<dbReference type="Pfam" id="PF00196">
    <property type="entry name" value="GerE"/>
    <property type="match status" value="1"/>
</dbReference>
<dbReference type="InterPro" id="IPR000792">
    <property type="entry name" value="Tscrpt_reg_LuxR_C"/>
</dbReference>
<dbReference type="PANTHER" id="PTHR43214:SF43">
    <property type="entry name" value="TWO-COMPONENT RESPONSE REGULATOR"/>
    <property type="match status" value="1"/>
</dbReference>
<keyword evidence="7" id="KW-1185">Reference proteome</keyword>
<evidence type="ECO:0000259" key="5">
    <source>
        <dbReference type="PROSITE" id="PS50110"/>
    </source>
</evidence>
<evidence type="ECO:0000313" key="7">
    <source>
        <dbReference type="Proteomes" id="UP000528964"/>
    </source>
</evidence>
<feature type="modified residue" description="4-aspartylphosphate" evidence="3">
    <location>
        <position position="53"/>
    </location>
</feature>
<dbReference type="InterPro" id="IPR016032">
    <property type="entry name" value="Sig_transdc_resp-reg_C-effctor"/>
</dbReference>
<dbReference type="RefSeq" id="WP_183395819.1">
    <property type="nucleotide sequence ID" value="NZ_JACIDR010000004.1"/>
</dbReference>
<dbReference type="CDD" id="cd17535">
    <property type="entry name" value="REC_NarL-like"/>
    <property type="match status" value="1"/>
</dbReference>
<dbReference type="AlphaFoldDB" id="A0A7W6GHN0"/>
<dbReference type="PROSITE" id="PS50043">
    <property type="entry name" value="HTH_LUXR_2"/>
    <property type="match status" value="1"/>
</dbReference>
<name>A0A7W6GHN0_9HYPH</name>
<dbReference type="SUPFAM" id="SSF52172">
    <property type="entry name" value="CheY-like"/>
    <property type="match status" value="1"/>
</dbReference>
<gene>
    <name evidence="6" type="ORF">GGR24_002631</name>
</gene>
<dbReference type="InterPro" id="IPR039420">
    <property type="entry name" value="WalR-like"/>
</dbReference>
<sequence length="209" mass="22889">MKRALIIDDHPIVLEGCRRMLLEAGFGEVLEATTPLEGFRTYRRCSPELIVVDLSIGGRGLAGLSFIRRLRLHDEETPLLVFSMHSDPVIASRALKAGATGFVPKDIPPATFLEAVDKVRQRKPYIGHDMAMQVALLGSRAQRDPANLTGRELQTLALLGQGKAYGQIADELGVSYKTVANTCSNLKDKLRAGTLQDLVRIAVMRRVGV</sequence>
<keyword evidence="2 6" id="KW-0238">DNA-binding</keyword>
<dbReference type="Pfam" id="PF00072">
    <property type="entry name" value="Response_reg"/>
    <property type="match status" value="1"/>
</dbReference>
<proteinExistence type="predicted"/>
<dbReference type="SUPFAM" id="SSF46894">
    <property type="entry name" value="C-terminal effector domain of the bipartite response regulators"/>
    <property type="match status" value="1"/>
</dbReference>
<dbReference type="InterPro" id="IPR001789">
    <property type="entry name" value="Sig_transdc_resp-reg_receiver"/>
</dbReference>
<evidence type="ECO:0000256" key="3">
    <source>
        <dbReference type="PROSITE-ProRule" id="PRU00169"/>
    </source>
</evidence>
<dbReference type="SMART" id="SM00421">
    <property type="entry name" value="HTH_LUXR"/>
    <property type="match status" value="1"/>
</dbReference>
<feature type="domain" description="HTH luxR-type" evidence="4">
    <location>
        <begin position="141"/>
        <end position="206"/>
    </location>
</feature>
<dbReference type="Gene3D" id="3.40.50.2300">
    <property type="match status" value="1"/>
</dbReference>
<dbReference type="Proteomes" id="UP000528964">
    <property type="component" value="Unassembled WGS sequence"/>
</dbReference>
<evidence type="ECO:0000256" key="2">
    <source>
        <dbReference type="ARBA" id="ARBA00023125"/>
    </source>
</evidence>
<dbReference type="GO" id="GO:0000160">
    <property type="term" value="P:phosphorelay signal transduction system"/>
    <property type="evidence" value="ECO:0007669"/>
    <property type="project" value="InterPro"/>
</dbReference>
<evidence type="ECO:0000259" key="4">
    <source>
        <dbReference type="PROSITE" id="PS50043"/>
    </source>
</evidence>
<reference evidence="6 7" key="1">
    <citation type="submission" date="2020-08" db="EMBL/GenBank/DDBJ databases">
        <title>Genomic Encyclopedia of Type Strains, Phase IV (KMG-IV): sequencing the most valuable type-strain genomes for metagenomic binning, comparative biology and taxonomic classification.</title>
        <authorList>
            <person name="Goeker M."/>
        </authorList>
    </citation>
    <scope>NUCLEOTIDE SEQUENCE [LARGE SCALE GENOMIC DNA]</scope>
    <source>
        <strain evidence="6 7">DSM 25481</strain>
    </source>
</reference>
<evidence type="ECO:0000313" key="6">
    <source>
        <dbReference type="EMBL" id="MBB3973954.1"/>
    </source>
</evidence>
<dbReference type="Gene3D" id="1.10.10.10">
    <property type="entry name" value="Winged helix-like DNA-binding domain superfamily/Winged helix DNA-binding domain"/>
    <property type="match status" value="1"/>
</dbReference>
<dbReference type="CDD" id="cd06170">
    <property type="entry name" value="LuxR_C_like"/>
    <property type="match status" value="1"/>
</dbReference>
<comment type="caution">
    <text evidence="6">The sequence shown here is derived from an EMBL/GenBank/DDBJ whole genome shotgun (WGS) entry which is preliminary data.</text>
</comment>
<evidence type="ECO:0000256" key="1">
    <source>
        <dbReference type="ARBA" id="ARBA00022553"/>
    </source>
</evidence>
<dbReference type="PRINTS" id="PR00038">
    <property type="entry name" value="HTHLUXR"/>
</dbReference>
<dbReference type="InterPro" id="IPR011006">
    <property type="entry name" value="CheY-like_superfamily"/>
</dbReference>
<dbReference type="SMART" id="SM00448">
    <property type="entry name" value="REC"/>
    <property type="match status" value="1"/>
</dbReference>
<protein>
    <submittedName>
        <fullName evidence="6">DNA-binding NarL/FixJ family response regulator</fullName>
    </submittedName>
</protein>
<dbReference type="InterPro" id="IPR036388">
    <property type="entry name" value="WH-like_DNA-bd_sf"/>
</dbReference>
<dbReference type="PANTHER" id="PTHR43214">
    <property type="entry name" value="TWO-COMPONENT RESPONSE REGULATOR"/>
    <property type="match status" value="1"/>
</dbReference>
<keyword evidence="1 3" id="KW-0597">Phosphoprotein</keyword>
<organism evidence="6 7">
    <name type="scientific">Hansschlegelia beijingensis</name>
    <dbReference type="NCBI Taxonomy" id="1133344"/>
    <lineage>
        <taxon>Bacteria</taxon>
        <taxon>Pseudomonadati</taxon>
        <taxon>Pseudomonadota</taxon>
        <taxon>Alphaproteobacteria</taxon>
        <taxon>Hyphomicrobiales</taxon>
        <taxon>Methylopilaceae</taxon>
        <taxon>Hansschlegelia</taxon>
    </lineage>
</organism>